<reference evidence="14 15" key="1">
    <citation type="submission" date="2022-03" db="EMBL/GenBank/DDBJ databases">
        <authorList>
            <person name="Jo J.-H."/>
            <person name="Im W.-T."/>
        </authorList>
    </citation>
    <scope>NUCLEOTIDE SEQUENCE [LARGE SCALE GENOMIC DNA]</scope>
    <source>
        <strain evidence="14 15">SM33</strain>
    </source>
</reference>
<keyword evidence="9 10" id="KW-0998">Cell outer membrane</keyword>
<keyword evidence="5" id="KW-0732">Signal</keyword>
<dbReference type="InterPro" id="IPR037066">
    <property type="entry name" value="Plug_dom_sf"/>
</dbReference>
<evidence type="ECO:0000256" key="8">
    <source>
        <dbReference type="ARBA" id="ARBA00023170"/>
    </source>
</evidence>
<dbReference type="InterPro" id="IPR012910">
    <property type="entry name" value="Plug_dom"/>
</dbReference>
<keyword evidence="4 10" id="KW-0812">Transmembrane</keyword>
<feature type="domain" description="TonB-dependent receptor plug" evidence="13">
    <location>
        <begin position="27"/>
        <end position="138"/>
    </location>
</feature>
<feature type="domain" description="TonB-dependent receptor-like beta-barrel" evidence="12">
    <location>
        <begin position="232"/>
        <end position="637"/>
    </location>
</feature>
<sequence>MQAAPPPEPPQVPIIVTARALPDPAADRAYAVDRIDQRRLTNSPSTQLDQILKDVPGLQLFRRSDARSGHPTSQGVTLRALGGNASSRALLILDGVPQTDPFGGWVNWPAYDPASLAEVRVIRGGGSVANGPGALAGTIEMRSRLQDIVAADAWAGSRQSLEGRVFAGVPVGGGTLGLSGRAARGDGYTLVTEGTRGPADRPAPYKEASLRAYWAVPVTSDVDLQLSGLGFIDRRDRGVDFTENHTDGADGSIRLVGHGRWQWSATGYYQWRELESSFASVSAGRATATRVSLQDSVPSHAIGGSFEVRPPLGGGIELRLGGDVRSSEGESRELYSYVAGEPTRRRRAGGDSVTAGLFGEATADLGRLTLSGGARIDRWTISDGKLVEWVIATGAPLRDDQYPNRSGWRPTARGGGVLDVGGGFSLRSAAYLGWRLPTLNELFRPFRAGSDATAANALLDPERLRGAEAGVRFDRSGVTLSATAFANRLSDAIANVTLGEGPGTFPGVGFVGPGGTYRQRQNLDAVRVRGIEASAEIRHGSLSANLGASFTDAEVEGSGPAAELDGLRPAQTPKVALTAGFAWENRGRALSFVVRHVGSQFEDDLNEDKLKPATTLDAFAAWPITRQLQLVARGENLFNELIEAGIGGDGSIERATPRTLWVGLRFNSGR</sequence>
<evidence type="ECO:0000313" key="15">
    <source>
        <dbReference type="Proteomes" id="UP001203058"/>
    </source>
</evidence>
<dbReference type="InterPro" id="IPR000531">
    <property type="entry name" value="Beta-barrel_TonB"/>
</dbReference>
<dbReference type="PANTHER" id="PTHR30069:SF29">
    <property type="entry name" value="HEMOGLOBIN AND HEMOGLOBIN-HAPTOGLOBIN-BINDING PROTEIN 1-RELATED"/>
    <property type="match status" value="1"/>
</dbReference>
<gene>
    <name evidence="14" type="ORF">LZ016_14995</name>
</gene>
<dbReference type="PROSITE" id="PS52016">
    <property type="entry name" value="TONB_DEPENDENT_REC_3"/>
    <property type="match status" value="1"/>
</dbReference>
<dbReference type="InterPro" id="IPR039426">
    <property type="entry name" value="TonB-dep_rcpt-like"/>
</dbReference>
<evidence type="ECO:0000256" key="4">
    <source>
        <dbReference type="ARBA" id="ARBA00022692"/>
    </source>
</evidence>
<dbReference type="Pfam" id="PF07715">
    <property type="entry name" value="Plug"/>
    <property type="match status" value="1"/>
</dbReference>
<evidence type="ECO:0000256" key="2">
    <source>
        <dbReference type="ARBA" id="ARBA00022448"/>
    </source>
</evidence>
<evidence type="ECO:0000259" key="12">
    <source>
        <dbReference type="Pfam" id="PF00593"/>
    </source>
</evidence>
<dbReference type="Pfam" id="PF00593">
    <property type="entry name" value="TonB_dep_Rec_b-barrel"/>
    <property type="match status" value="1"/>
</dbReference>
<evidence type="ECO:0000256" key="6">
    <source>
        <dbReference type="ARBA" id="ARBA00023077"/>
    </source>
</evidence>
<dbReference type="EMBL" id="JAKZHW010000002">
    <property type="protein sequence ID" value="MCH8617403.1"/>
    <property type="molecule type" value="Genomic_DNA"/>
</dbReference>
<evidence type="ECO:0000259" key="13">
    <source>
        <dbReference type="Pfam" id="PF07715"/>
    </source>
</evidence>
<dbReference type="SUPFAM" id="SSF56935">
    <property type="entry name" value="Porins"/>
    <property type="match status" value="1"/>
</dbReference>
<dbReference type="PANTHER" id="PTHR30069">
    <property type="entry name" value="TONB-DEPENDENT OUTER MEMBRANE RECEPTOR"/>
    <property type="match status" value="1"/>
</dbReference>
<protein>
    <submittedName>
        <fullName evidence="14">TonB-dependent receptor</fullName>
    </submittedName>
</protein>
<comment type="subcellular location">
    <subcellularLocation>
        <location evidence="1 10">Cell outer membrane</location>
        <topology evidence="1 10">Multi-pass membrane protein</topology>
    </subcellularLocation>
</comment>
<evidence type="ECO:0000256" key="5">
    <source>
        <dbReference type="ARBA" id="ARBA00022729"/>
    </source>
</evidence>
<keyword evidence="15" id="KW-1185">Reference proteome</keyword>
<proteinExistence type="inferred from homology"/>
<keyword evidence="3 10" id="KW-1134">Transmembrane beta strand</keyword>
<dbReference type="RefSeq" id="WP_241448275.1">
    <property type="nucleotide sequence ID" value="NZ_JAKZHW010000002.1"/>
</dbReference>
<dbReference type="Gene3D" id="2.170.130.10">
    <property type="entry name" value="TonB-dependent receptor, plug domain"/>
    <property type="match status" value="1"/>
</dbReference>
<comment type="similarity">
    <text evidence="10 11">Belongs to the TonB-dependent receptor family.</text>
</comment>
<keyword evidence="2 10" id="KW-0813">Transport</keyword>
<dbReference type="Gene3D" id="2.40.170.20">
    <property type="entry name" value="TonB-dependent receptor, beta-barrel domain"/>
    <property type="match status" value="1"/>
</dbReference>
<accession>A0ABS9VRI9</accession>
<keyword evidence="6 11" id="KW-0798">TonB box</keyword>
<keyword evidence="8 14" id="KW-0675">Receptor</keyword>
<evidence type="ECO:0000256" key="7">
    <source>
        <dbReference type="ARBA" id="ARBA00023136"/>
    </source>
</evidence>
<name>A0ABS9VRI9_9SPHN</name>
<dbReference type="Proteomes" id="UP001203058">
    <property type="component" value="Unassembled WGS sequence"/>
</dbReference>
<dbReference type="InterPro" id="IPR036942">
    <property type="entry name" value="Beta-barrel_TonB_sf"/>
</dbReference>
<evidence type="ECO:0000256" key="1">
    <source>
        <dbReference type="ARBA" id="ARBA00004571"/>
    </source>
</evidence>
<organism evidence="14 15">
    <name type="scientific">Sphingomonas telluris</name>
    <dbReference type="NCBI Taxonomy" id="2907998"/>
    <lineage>
        <taxon>Bacteria</taxon>
        <taxon>Pseudomonadati</taxon>
        <taxon>Pseudomonadota</taxon>
        <taxon>Alphaproteobacteria</taxon>
        <taxon>Sphingomonadales</taxon>
        <taxon>Sphingomonadaceae</taxon>
        <taxon>Sphingomonas</taxon>
    </lineage>
</organism>
<evidence type="ECO:0000313" key="14">
    <source>
        <dbReference type="EMBL" id="MCH8617403.1"/>
    </source>
</evidence>
<evidence type="ECO:0000256" key="3">
    <source>
        <dbReference type="ARBA" id="ARBA00022452"/>
    </source>
</evidence>
<evidence type="ECO:0000256" key="11">
    <source>
        <dbReference type="RuleBase" id="RU003357"/>
    </source>
</evidence>
<evidence type="ECO:0000256" key="9">
    <source>
        <dbReference type="ARBA" id="ARBA00023237"/>
    </source>
</evidence>
<keyword evidence="7 10" id="KW-0472">Membrane</keyword>
<comment type="caution">
    <text evidence="14">The sequence shown here is derived from an EMBL/GenBank/DDBJ whole genome shotgun (WGS) entry which is preliminary data.</text>
</comment>
<evidence type="ECO:0000256" key="10">
    <source>
        <dbReference type="PROSITE-ProRule" id="PRU01360"/>
    </source>
</evidence>